<dbReference type="RefSeq" id="WP_192770936.1">
    <property type="nucleotide sequence ID" value="NZ_JADBEB010000001.1"/>
</dbReference>
<evidence type="ECO:0000313" key="1">
    <source>
        <dbReference type="EMBL" id="MBE1491960.1"/>
    </source>
</evidence>
<dbReference type="AlphaFoldDB" id="A0A927ME27"/>
<name>A0A927ME27_9ACTN</name>
<protein>
    <submittedName>
        <fullName evidence="1">Uncharacterized protein</fullName>
    </submittedName>
</protein>
<keyword evidence="2" id="KW-1185">Reference proteome</keyword>
<evidence type="ECO:0000313" key="2">
    <source>
        <dbReference type="Proteomes" id="UP000649753"/>
    </source>
</evidence>
<reference evidence="1" key="1">
    <citation type="submission" date="2020-10" db="EMBL/GenBank/DDBJ databases">
        <title>Sequencing the genomes of 1000 actinobacteria strains.</title>
        <authorList>
            <person name="Klenk H.-P."/>
        </authorList>
    </citation>
    <scope>NUCLEOTIDE SEQUENCE</scope>
    <source>
        <strain evidence="1">DSM 46832</strain>
    </source>
</reference>
<dbReference type="EMBL" id="JADBEB010000001">
    <property type="protein sequence ID" value="MBE1491960.1"/>
    <property type="molecule type" value="Genomic_DNA"/>
</dbReference>
<dbReference type="Proteomes" id="UP000649753">
    <property type="component" value="Unassembled WGS sequence"/>
</dbReference>
<organism evidence="1 2">
    <name type="scientific">Plantactinospora soyae</name>
    <dbReference type="NCBI Taxonomy" id="1544732"/>
    <lineage>
        <taxon>Bacteria</taxon>
        <taxon>Bacillati</taxon>
        <taxon>Actinomycetota</taxon>
        <taxon>Actinomycetes</taxon>
        <taxon>Micromonosporales</taxon>
        <taxon>Micromonosporaceae</taxon>
        <taxon>Plantactinospora</taxon>
    </lineage>
</organism>
<accession>A0A927ME27</accession>
<proteinExistence type="predicted"/>
<comment type="caution">
    <text evidence="1">The sequence shown here is derived from an EMBL/GenBank/DDBJ whole genome shotgun (WGS) entry which is preliminary data.</text>
</comment>
<gene>
    <name evidence="1" type="ORF">H4W31_007598</name>
</gene>
<sequence length="143" mass="15282">MRNTRALTLSFEVPGPPPVRTEALSIFAAGHRQATRVRTLLEAACGAAQHTGWTALTEPVGLEVVLRCPPGRRTSDAATLLGGIGAVLQDKKRAADIGLAHLGVLADVALYVDDRQIQQISYREEPAEELSYLVRVSTLATPA</sequence>